<dbReference type="Gene3D" id="2.60.120.280">
    <property type="entry name" value="Regulatory protein AraC"/>
    <property type="match status" value="1"/>
</dbReference>
<keyword evidence="2" id="KW-0238">DNA-binding</keyword>
<sequence>MTNAKTYQVSPNPIFHDQGALYVLFAGESQTSPDHRIGPKIYDYYLLHYIESGHGQFITEERAYRLSQGDLFLIHPGQLVSYISDQQQPWHYRWIAFAGQEAATLIEKVGFTLHSPIARTGEQERIGTYLEQLLVSFASQKESSDLAALGYLHLILAETSDLMIQQAVLPGTQSMTRRIVKQMIHYMSSQYAHPVSIEDMCNSLGYNRAYMSRIFKKETGMTPITYLLKLRIDKARQLLRERPELSTQQIAASVGLTDALYFSKQFKRFYQVSPTGYRASVHQYKHH</sequence>
<dbReference type="PANTHER" id="PTHR43280">
    <property type="entry name" value="ARAC-FAMILY TRANSCRIPTIONAL REGULATOR"/>
    <property type="match status" value="1"/>
</dbReference>
<reference evidence="5 6" key="1">
    <citation type="submission" date="2016-08" db="EMBL/GenBank/DDBJ databases">
        <title>Genome sequencing of Paenibacillus sp. TI45-13ar, isolated from Korean traditional nuruk.</title>
        <authorList>
            <person name="Kim S.-J."/>
        </authorList>
    </citation>
    <scope>NUCLEOTIDE SEQUENCE [LARGE SCALE GENOMIC DNA]</scope>
    <source>
        <strain evidence="5 6">TI45-13ar</strain>
    </source>
</reference>
<keyword evidence="6" id="KW-1185">Reference proteome</keyword>
<name>A0A1E3KYZ2_9BACL</name>
<comment type="caution">
    <text evidence="5">The sequence shown here is derived from an EMBL/GenBank/DDBJ whole genome shotgun (WGS) entry which is preliminary data.</text>
</comment>
<dbReference type="SMART" id="SM00342">
    <property type="entry name" value="HTH_ARAC"/>
    <property type="match status" value="1"/>
</dbReference>
<dbReference type="InterPro" id="IPR009057">
    <property type="entry name" value="Homeodomain-like_sf"/>
</dbReference>
<dbReference type="EMBL" id="MDER01000075">
    <property type="protein sequence ID" value="ODP26759.1"/>
    <property type="molecule type" value="Genomic_DNA"/>
</dbReference>
<dbReference type="GO" id="GO:0043565">
    <property type="term" value="F:sequence-specific DNA binding"/>
    <property type="evidence" value="ECO:0007669"/>
    <property type="project" value="InterPro"/>
</dbReference>
<dbReference type="PROSITE" id="PS01124">
    <property type="entry name" value="HTH_ARAC_FAMILY_2"/>
    <property type="match status" value="1"/>
</dbReference>
<organism evidence="5 6">
    <name type="scientific">Paenibacillus nuruki</name>
    <dbReference type="NCBI Taxonomy" id="1886670"/>
    <lineage>
        <taxon>Bacteria</taxon>
        <taxon>Bacillati</taxon>
        <taxon>Bacillota</taxon>
        <taxon>Bacilli</taxon>
        <taxon>Bacillales</taxon>
        <taxon>Paenibacillaceae</taxon>
        <taxon>Paenibacillus</taxon>
    </lineage>
</organism>
<dbReference type="Pfam" id="PF02311">
    <property type="entry name" value="AraC_binding"/>
    <property type="match status" value="1"/>
</dbReference>
<keyword evidence="3" id="KW-0804">Transcription</keyword>
<gene>
    <name evidence="5" type="ORF">PTI45_03861</name>
</gene>
<evidence type="ECO:0000256" key="3">
    <source>
        <dbReference type="ARBA" id="ARBA00023163"/>
    </source>
</evidence>
<dbReference type="STRING" id="1886670.PTI45_03861"/>
<accession>A0A1E3KYZ2</accession>
<keyword evidence="1" id="KW-0805">Transcription regulation</keyword>
<dbReference type="InterPro" id="IPR018060">
    <property type="entry name" value="HTH_AraC"/>
</dbReference>
<dbReference type="InterPro" id="IPR003313">
    <property type="entry name" value="AraC-bd"/>
</dbReference>
<dbReference type="Pfam" id="PF12833">
    <property type="entry name" value="HTH_18"/>
    <property type="match status" value="1"/>
</dbReference>
<dbReference type="PATRIC" id="fig|1886670.3.peg.3889"/>
<evidence type="ECO:0000313" key="6">
    <source>
        <dbReference type="Proteomes" id="UP000094578"/>
    </source>
</evidence>
<dbReference type="InterPro" id="IPR037923">
    <property type="entry name" value="HTH-like"/>
</dbReference>
<dbReference type="SUPFAM" id="SSF51215">
    <property type="entry name" value="Regulatory protein AraC"/>
    <property type="match status" value="1"/>
</dbReference>
<feature type="domain" description="HTH araC/xylS-type" evidence="4">
    <location>
        <begin position="181"/>
        <end position="280"/>
    </location>
</feature>
<dbReference type="SUPFAM" id="SSF46689">
    <property type="entry name" value="Homeodomain-like"/>
    <property type="match status" value="2"/>
</dbReference>
<evidence type="ECO:0000259" key="4">
    <source>
        <dbReference type="PROSITE" id="PS01124"/>
    </source>
</evidence>
<protein>
    <submittedName>
        <fullName evidence="5">Msm operon regulatory protein</fullName>
    </submittedName>
</protein>
<evidence type="ECO:0000313" key="5">
    <source>
        <dbReference type="EMBL" id="ODP26759.1"/>
    </source>
</evidence>
<dbReference type="CDD" id="cd06986">
    <property type="entry name" value="cupin_MmsR-like_N"/>
    <property type="match status" value="1"/>
</dbReference>
<dbReference type="Gene3D" id="1.10.10.60">
    <property type="entry name" value="Homeodomain-like"/>
    <property type="match status" value="2"/>
</dbReference>
<dbReference type="GO" id="GO:0003700">
    <property type="term" value="F:DNA-binding transcription factor activity"/>
    <property type="evidence" value="ECO:0007669"/>
    <property type="project" value="InterPro"/>
</dbReference>
<dbReference type="Proteomes" id="UP000094578">
    <property type="component" value="Unassembled WGS sequence"/>
</dbReference>
<proteinExistence type="predicted"/>
<dbReference type="AlphaFoldDB" id="A0A1E3KYZ2"/>
<evidence type="ECO:0000256" key="2">
    <source>
        <dbReference type="ARBA" id="ARBA00023125"/>
    </source>
</evidence>
<dbReference type="PANTHER" id="PTHR43280:SF2">
    <property type="entry name" value="HTH-TYPE TRANSCRIPTIONAL REGULATOR EXSA"/>
    <property type="match status" value="1"/>
</dbReference>
<evidence type="ECO:0000256" key="1">
    <source>
        <dbReference type="ARBA" id="ARBA00023015"/>
    </source>
</evidence>